<dbReference type="GO" id="GO:0008934">
    <property type="term" value="F:inositol monophosphate 1-phosphatase activity"/>
    <property type="evidence" value="ECO:0007669"/>
    <property type="project" value="InterPro"/>
</dbReference>
<protein>
    <recommendedName>
        <fullName evidence="5">Inositol-1-monophosphatase</fullName>
        <ecNumber evidence="5">3.1.3.25</ecNumber>
    </recommendedName>
</protein>
<dbReference type="GO" id="GO:0046854">
    <property type="term" value="P:phosphatidylinositol phosphate biosynthetic process"/>
    <property type="evidence" value="ECO:0007669"/>
    <property type="project" value="InterPro"/>
</dbReference>
<comment type="cofactor">
    <cofactor evidence="4 5">
        <name>Mg(2+)</name>
        <dbReference type="ChEBI" id="CHEBI:18420"/>
    </cofactor>
</comment>
<dbReference type="Proteomes" id="UP000054166">
    <property type="component" value="Unassembled WGS sequence"/>
</dbReference>
<dbReference type="EMBL" id="KN832974">
    <property type="protein sequence ID" value="KIM89821.1"/>
    <property type="molecule type" value="Genomic_DNA"/>
</dbReference>
<evidence type="ECO:0000256" key="2">
    <source>
        <dbReference type="ARBA" id="ARBA00022723"/>
    </source>
</evidence>
<dbReference type="InParanoid" id="A0A0C3GGS1"/>
<keyword evidence="7" id="KW-1185">Reference proteome</keyword>
<comment type="pathway">
    <text evidence="5">Polyol metabolism; myo-inositol biosynthesis; myo-inositol from D-glucose 6-phosphate: step 2/2.</text>
</comment>
<feature type="binding site" evidence="4">
    <location>
        <position position="106"/>
    </location>
    <ligand>
        <name>Mg(2+)</name>
        <dbReference type="ChEBI" id="CHEBI:18420"/>
        <label>1</label>
        <note>catalytic</note>
    </ligand>
</feature>
<evidence type="ECO:0000313" key="7">
    <source>
        <dbReference type="Proteomes" id="UP000054166"/>
    </source>
</evidence>
<name>A0A0C3GGS1_PILCF</name>
<proteinExistence type="inferred from homology"/>
<feature type="binding site" evidence="4">
    <location>
        <position position="103"/>
    </location>
    <ligand>
        <name>Mg(2+)</name>
        <dbReference type="ChEBI" id="CHEBI:18420"/>
        <label>1</label>
        <note>catalytic</note>
    </ligand>
</feature>
<dbReference type="PANTHER" id="PTHR20854:SF39">
    <property type="entry name" value="PROTEIN QUTG"/>
    <property type="match status" value="1"/>
</dbReference>
<keyword evidence="5" id="KW-0378">Hydrolase</keyword>
<dbReference type="GO" id="GO:0007165">
    <property type="term" value="P:signal transduction"/>
    <property type="evidence" value="ECO:0007669"/>
    <property type="project" value="TreeGrafter"/>
</dbReference>
<dbReference type="PROSITE" id="PS00629">
    <property type="entry name" value="IMP_1"/>
    <property type="match status" value="1"/>
</dbReference>
<dbReference type="UniPathway" id="UPA00823">
    <property type="reaction ID" value="UER00788"/>
</dbReference>
<feature type="binding site" evidence="4">
    <location>
        <position position="105"/>
    </location>
    <ligand>
        <name>Mg(2+)</name>
        <dbReference type="ChEBI" id="CHEBI:18420"/>
        <label>1</label>
        <note>catalytic</note>
    </ligand>
</feature>
<dbReference type="FunFam" id="3.30.540.10:FF:000004">
    <property type="entry name" value="Inositol-1-monophosphatase"/>
    <property type="match status" value="1"/>
</dbReference>
<evidence type="ECO:0000256" key="3">
    <source>
        <dbReference type="ARBA" id="ARBA00022842"/>
    </source>
</evidence>
<dbReference type="InterPro" id="IPR020550">
    <property type="entry name" value="Inositol_monophosphatase_CS"/>
</dbReference>
<keyword evidence="2 4" id="KW-0479">Metal-binding</keyword>
<evidence type="ECO:0000313" key="6">
    <source>
        <dbReference type="EMBL" id="KIM89821.1"/>
    </source>
</evidence>
<evidence type="ECO:0000256" key="5">
    <source>
        <dbReference type="RuleBase" id="RU364068"/>
    </source>
</evidence>
<keyword evidence="3 4" id="KW-0460">Magnesium</keyword>
<dbReference type="InterPro" id="IPR000760">
    <property type="entry name" value="Inositol_monophosphatase-like"/>
</dbReference>
<dbReference type="HOGENOM" id="CLU_044118_1_2_1"/>
<dbReference type="GO" id="GO:0046872">
    <property type="term" value="F:metal ion binding"/>
    <property type="evidence" value="ECO:0007669"/>
    <property type="project" value="UniProtKB-KW"/>
</dbReference>
<dbReference type="InterPro" id="IPR020583">
    <property type="entry name" value="Inositol_monoP_metal-BS"/>
</dbReference>
<dbReference type="SUPFAM" id="SSF56655">
    <property type="entry name" value="Carbohydrate phosphatase"/>
    <property type="match status" value="1"/>
</dbReference>
<dbReference type="AlphaFoldDB" id="A0A0C3GGS1"/>
<dbReference type="Gene3D" id="3.30.540.10">
    <property type="entry name" value="Fructose-1,6-Bisphosphatase, subunit A, domain 1"/>
    <property type="match status" value="1"/>
</dbReference>
<organism evidence="6 7">
    <name type="scientific">Piloderma croceum (strain F 1598)</name>
    <dbReference type="NCBI Taxonomy" id="765440"/>
    <lineage>
        <taxon>Eukaryota</taxon>
        <taxon>Fungi</taxon>
        <taxon>Dikarya</taxon>
        <taxon>Basidiomycota</taxon>
        <taxon>Agaricomycotina</taxon>
        <taxon>Agaricomycetes</taxon>
        <taxon>Agaricomycetidae</taxon>
        <taxon>Atheliales</taxon>
        <taxon>Atheliaceae</taxon>
        <taxon>Piloderma</taxon>
    </lineage>
</organism>
<dbReference type="PROSITE" id="PS00630">
    <property type="entry name" value="IMP_2"/>
    <property type="match status" value="1"/>
</dbReference>
<dbReference type="OrthoDB" id="10254945at2759"/>
<feature type="binding site" evidence="4">
    <location>
        <position position="272"/>
    </location>
    <ligand>
        <name>Mg(2+)</name>
        <dbReference type="ChEBI" id="CHEBI:18420"/>
        <label>1</label>
        <note>catalytic</note>
    </ligand>
</feature>
<dbReference type="InterPro" id="IPR033942">
    <property type="entry name" value="IMPase"/>
</dbReference>
<evidence type="ECO:0000256" key="4">
    <source>
        <dbReference type="PIRSR" id="PIRSR600760-2"/>
    </source>
</evidence>
<dbReference type="Pfam" id="PF00459">
    <property type="entry name" value="Inositol_P"/>
    <property type="match status" value="1"/>
</dbReference>
<comment type="catalytic activity">
    <reaction evidence="5">
        <text>a myo-inositol phosphate + H2O = myo-inositol + phosphate</text>
        <dbReference type="Rhea" id="RHEA:24056"/>
        <dbReference type="ChEBI" id="CHEBI:15377"/>
        <dbReference type="ChEBI" id="CHEBI:17268"/>
        <dbReference type="ChEBI" id="CHEBI:43474"/>
        <dbReference type="ChEBI" id="CHEBI:84139"/>
        <dbReference type="EC" id="3.1.3.25"/>
    </reaction>
</comment>
<sequence length="357" mass="37711">MANTTVDLDHALAVATDLAIQAGEQLLTRARERITPSGAQLTIAQKLNAVDLVTEADEDAEKVIRNGLKKHFPDHAFVGEESYGQGMPNNEYIVGDEPTWVVDPLDGTVNYIHLFPTVCVSIGLCVGGVPVVGVIYAPFFGAAYPPDGSASAAPSGHLFTAIQGRGAFISSDGGKSRRALPLQSPAPPIPPNAPKGCTLAVEWGKDRRDVPGGNLERKVNSFWNLAGEIGGRNGKGGMVHGVRSLGSATLDLAFVATGAIDIFWEGGCWEWDVCAGICILVEAGGIVVDCNPPEGFDPSVSSTTPIPAAPLGGRRYLAIRPCSDSPESSETAREAQDRLVREVWKRVEGVTYSRPGL</sequence>
<dbReference type="STRING" id="765440.A0A0C3GGS1"/>
<reference evidence="6 7" key="1">
    <citation type="submission" date="2014-04" db="EMBL/GenBank/DDBJ databases">
        <authorList>
            <consortium name="DOE Joint Genome Institute"/>
            <person name="Kuo A."/>
            <person name="Tarkka M."/>
            <person name="Buscot F."/>
            <person name="Kohler A."/>
            <person name="Nagy L.G."/>
            <person name="Floudas D."/>
            <person name="Copeland A."/>
            <person name="Barry K.W."/>
            <person name="Cichocki N."/>
            <person name="Veneault-Fourrey C."/>
            <person name="LaButti K."/>
            <person name="Lindquist E.A."/>
            <person name="Lipzen A."/>
            <person name="Lundell T."/>
            <person name="Morin E."/>
            <person name="Murat C."/>
            <person name="Sun H."/>
            <person name="Tunlid A."/>
            <person name="Henrissat B."/>
            <person name="Grigoriev I.V."/>
            <person name="Hibbett D.S."/>
            <person name="Martin F."/>
            <person name="Nordberg H.P."/>
            <person name="Cantor M.N."/>
            <person name="Hua S.X."/>
        </authorList>
    </citation>
    <scope>NUCLEOTIDE SEQUENCE [LARGE SCALE GENOMIC DNA]</scope>
    <source>
        <strain evidence="6 7">F 1598</strain>
    </source>
</reference>
<dbReference type="GO" id="GO:0006021">
    <property type="term" value="P:inositol biosynthetic process"/>
    <property type="evidence" value="ECO:0007669"/>
    <property type="project" value="UniProtKB-UniPathway"/>
</dbReference>
<dbReference type="PANTHER" id="PTHR20854">
    <property type="entry name" value="INOSITOL MONOPHOSPHATASE"/>
    <property type="match status" value="1"/>
</dbReference>
<dbReference type="Gene3D" id="3.40.190.80">
    <property type="match status" value="1"/>
</dbReference>
<evidence type="ECO:0000256" key="1">
    <source>
        <dbReference type="ARBA" id="ARBA00009759"/>
    </source>
</evidence>
<dbReference type="PRINTS" id="PR00377">
    <property type="entry name" value="IMPHPHTASES"/>
</dbReference>
<dbReference type="EC" id="3.1.3.25" evidence="5"/>
<reference evidence="7" key="2">
    <citation type="submission" date="2015-01" db="EMBL/GenBank/DDBJ databases">
        <title>Evolutionary Origins and Diversification of the Mycorrhizal Mutualists.</title>
        <authorList>
            <consortium name="DOE Joint Genome Institute"/>
            <consortium name="Mycorrhizal Genomics Consortium"/>
            <person name="Kohler A."/>
            <person name="Kuo A."/>
            <person name="Nagy L.G."/>
            <person name="Floudas D."/>
            <person name="Copeland A."/>
            <person name="Barry K.W."/>
            <person name="Cichocki N."/>
            <person name="Veneault-Fourrey C."/>
            <person name="LaButti K."/>
            <person name="Lindquist E.A."/>
            <person name="Lipzen A."/>
            <person name="Lundell T."/>
            <person name="Morin E."/>
            <person name="Murat C."/>
            <person name="Riley R."/>
            <person name="Ohm R."/>
            <person name="Sun H."/>
            <person name="Tunlid A."/>
            <person name="Henrissat B."/>
            <person name="Grigoriev I.V."/>
            <person name="Hibbett D.S."/>
            <person name="Martin F."/>
        </authorList>
    </citation>
    <scope>NUCLEOTIDE SEQUENCE [LARGE SCALE GENOMIC DNA]</scope>
    <source>
        <strain evidence="7">F 1598</strain>
    </source>
</reference>
<accession>A0A0C3GGS1</accession>
<feature type="binding site" evidence="4">
    <location>
        <position position="80"/>
    </location>
    <ligand>
        <name>Mg(2+)</name>
        <dbReference type="ChEBI" id="CHEBI:18420"/>
        <label>1</label>
        <note>catalytic</note>
    </ligand>
</feature>
<dbReference type="CDD" id="cd01639">
    <property type="entry name" value="IMPase"/>
    <property type="match status" value="1"/>
</dbReference>
<comment type="similarity">
    <text evidence="1 5">Belongs to the inositol monophosphatase superfamily.</text>
</comment>
<gene>
    <name evidence="6" type="ORF">PILCRDRAFT_812612</name>
</gene>